<dbReference type="Proteomes" id="UP000282971">
    <property type="component" value="Unassembled WGS sequence"/>
</dbReference>
<dbReference type="PANTHER" id="PTHR46401">
    <property type="entry name" value="GLYCOSYLTRANSFERASE WBBK-RELATED"/>
    <property type="match status" value="1"/>
</dbReference>
<gene>
    <name evidence="3" type="ORF">EOD43_17950</name>
</gene>
<evidence type="ECO:0000313" key="4">
    <source>
        <dbReference type="Proteomes" id="UP000282971"/>
    </source>
</evidence>
<proteinExistence type="predicted"/>
<dbReference type="Pfam" id="PF00534">
    <property type="entry name" value="Glycos_transf_1"/>
    <property type="match status" value="1"/>
</dbReference>
<accession>A0A437LXN6</accession>
<evidence type="ECO:0000313" key="3">
    <source>
        <dbReference type="EMBL" id="RVT90185.1"/>
    </source>
</evidence>
<keyword evidence="1 3" id="KW-0808">Transferase</keyword>
<dbReference type="Gene3D" id="3.40.50.2000">
    <property type="entry name" value="Glycogen Phosphorylase B"/>
    <property type="match status" value="1"/>
</dbReference>
<reference evidence="3 4" key="1">
    <citation type="submission" date="2019-01" db="EMBL/GenBank/DDBJ databases">
        <authorList>
            <person name="Chen W.-M."/>
        </authorList>
    </citation>
    <scope>NUCLEOTIDE SEQUENCE [LARGE SCALE GENOMIC DNA]</scope>
    <source>
        <strain evidence="3 4">CCP-7</strain>
    </source>
</reference>
<dbReference type="AlphaFoldDB" id="A0A437LXN6"/>
<keyword evidence="4" id="KW-1185">Reference proteome</keyword>
<dbReference type="CDD" id="cd03809">
    <property type="entry name" value="GT4_MtfB-like"/>
    <property type="match status" value="1"/>
</dbReference>
<dbReference type="EMBL" id="SACN01000003">
    <property type="protein sequence ID" value="RVT90185.1"/>
    <property type="molecule type" value="Genomic_DNA"/>
</dbReference>
<comment type="caution">
    <text evidence="3">The sequence shown here is derived from an EMBL/GenBank/DDBJ whole genome shotgun (WGS) entry which is preliminary data.</text>
</comment>
<dbReference type="PANTHER" id="PTHR46401:SF2">
    <property type="entry name" value="GLYCOSYLTRANSFERASE WBBK-RELATED"/>
    <property type="match status" value="1"/>
</dbReference>
<dbReference type="RefSeq" id="WP_127745436.1">
    <property type="nucleotide sequence ID" value="NZ_SACN01000003.1"/>
</dbReference>
<feature type="domain" description="Glycosyl transferase family 1" evidence="2">
    <location>
        <begin position="189"/>
        <end position="333"/>
    </location>
</feature>
<sequence>MKPSRLIDVDFSLAIYNRTGKYFIGRDLLETSGLPLGDVYYWRVRGQQPPRGIAGRILGKLQHLQIKGKTSGGLMGALPRRRSDRPLLHLDPHTVPTAVLRRSDAILCHDVGPVTHPALFDASVAKMYRKIYDEIARIGPHVIFVSQASQRAFEKLYPKAKLASSRVIYPPLRADLEPEAPEPVDGIDAPFLLTVGSIGDRKNQVRSIAAFAKSGLGEEGFRYVLCGGREPGAEEVEKLARETANVVLLDYVSDRQLAWLYSNAQGFVLASLLEGFGMPVSEAIARGQVALVSENSVLQEVAGDGAILVDPLDIGSIADGMRALAHLPIEERKERLSVSQGSLHRFSMAAFRDGWANALKAMLR</sequence>
<dbReference type="GO" id="GO:0016757">
    <property type="term" value="F:glycosyltransferase activity"/>
    <property type="evidence" value="ECO:0007669"/>
    <property type="project" value="InterPro"/>
</dbReference>
<dbReference type="OrthoDB" id="9790710at2"/>
<organism evidence="3 4">
    <name type="scientific">Sphingomonas crocodyli</name>
    <dbReference type="NCBI Taxonomy" id="1979270"/>
    <lineage>
        <taxon>Bacteria</taxon>
        <taxon>Pseudomonadati</taxon>
        <taxon>Pseudomonadota</taxon>
        <taxon>Alphaproteobacteria</taxon>
        <taxon>Sphingomonadales</taxon>
        <taxon>Sphingomonadaceae</taxon>
        <taxon>Sphingomonas</taxon>
    </lineage>
</organism>
<evidence type="ECO:0000259" key="2">
    <source>
        <dbReference type="Pfam" id="PF00534"/>
    </source>
</evidence>
<protein>
    <submittedName>
        <fullName evidence="3">Glycosyltransferase</fullName>
    </submittedName>
</protein>
<dbReference type="SUPFAM" id="SSF53756">
    <property type="entry name" value="UDP-Glycosyltransferase/glycogen phosphorylase"/>
    <property type="match status" value="1"/>
</dbReference>
<evidence type="ECO:0000256" key="1">
    <source>
        <dbReference type="ARBA" id="ARBA00022679"/>
    </source>
</evidence>
<dbReference type="InterPro" id="IPR001296">
    <property type="entry name" value="Glyco_trans_1"/>
</dbReference>
<name>A0A437LXN6_9SPHN</name>